<dbReference type="FunFam" id="3.30.70.360:FF:000001">
    <property type="entry name" value="N-acetyldiaminopimelate deacetylase"/>
    <property type="match status" value="1"/>
</dbReference>
<dbReference type="Gene3D" id="3.30.70.360">
    <property type="match status" value="1"/>
</dbReference>
<organism evidence="4 5">
    <name type="scientific">Aminithiophilus ramosus</name>
    <dbReference type="NCBI Taxonomy" id="3029084"/>
    <lineage>
        <taxon>Bacteria</taxon>
        <taxon>Thermotogati</taxon>
        <taxon>Synergistota</taxon>
        <taxon>Synergistia</taxon>
        <taxon>Synergistales</taxon>
        <taxon>Aminithiophilaceae</taxon>
        <taxon>Aminithiophilus</taxon>
    </lineage>
</organism>
<dbReference type="GO" id="GO:0050118">
    <property type="term" value="F:N-acetyldiaminopimelate deacetylase activity"/>
    <property type="evidence" value="ECO:0007669"/>
    <property type="project" value="UniProtKB-ARBA"/>
</dbReference>
<dbReference type="RefSeq" id="WP_274374379.1">
    <property type="nucleotide sequence ID" value="NZ_CP072943.1"/>
</dbReference>
<evidence type="ECO:0000259" key="3">
    <source>
        <dbReference type="Pfam" id="PF07687"/>
    </source>
</evidence>
<dbReference type="PANTHER" id="PTHR11014:SF63">
    <property type="entry name" value="METALLOPEPTIDASE, PUTATIVE (AFU_ORTHOLOGUE AFUA_6G09600)-RELATED"/>
    <property type="match status" value="1"/>
</dbReference>
<dbReference type="GO" id="GO:0019877">
    <property type="term" value="P:diaminopimelate biosynthetic process"/>
    <property type="evidence" value="ECO:0007669"/>
    <property type="project" value="UniProtKB-ARBA"/>
</dbReference>
<dbReference type="PANTHER" id="PTHR11014">
    <property type="entry name" value="PEPTIDASE M20 FAMILY MEMBER"/>
    <property type="match status" value="1"/>
</dbReference>
<reference evidence="5" key="1">
    <citation type="submission" date="2021-04" db="EMBL/GenBank/DDBJ databases">
        <title>A novel Synergistetes isolate from a pyrite-forming mixed culture.</title>
        <authorList>
            <person name="Bunk B."/>
            <person name="Sproer C."/>
            <person name="Spring S."/>
            <person name="Pester M."/>
        </authorList>
    </citation>
    <scope>NUCLEOTIDE SEQUENCE [LARGE SCALE GENOMIC DNA]</scope>
    <source>
        <strain evidence="5">J.5.4.2-T.3.5.2</strain>
    </source>
</reference>
<dbReference type="InterPro" id="IPR011650">
    <property type="entry name" value="Peptidase_M20_dimer"/>
</dbReference>
<name>A0A9Q7A9R4_9BACT</name>
<dbReference type="SUPFAM" id="SSF55031">
    <property type="entry name" value="Bacterial exopeptidase dimerisation domain"/>
    <property type="match status" value="1"/>
</dbReference>
<dbReference type="AlphaFoldDB" id="A0A9Q7A9R4"/>
<evidence type="ECO:0000256" key="1">
    <source>
        <dbReference type="ARBA" id="ARBA00022801"/>
    </source>
</evidence>
<dbReference type="SUPFAM" id="SSF53187">
    <property type="entry name" value="Zn-dependent exopeptidases"/>
    <property type="match status" value="1"/>
</dbReference>
<dbReference type="NCBIfam" id="TIGR01891">
    <property type="entry name" value="amidohydrolases"/>
    <property type="match status" value="1"/>
</dbReference>
<keyword evidence="2" id="KW-0464">Manganese</keyword>
<dbReference type="EMBL" id="CP072943">
    <property type="protein sequence ID" value="QTX33105.1"/>
    <property type="molecule type" value="Genomic_DNA"/>
</dbReference>
<evidence type="ECO:0000313" key="4">
    <source>
        <dbReference type="EMBL" id="QTX33105.1"/>
    </source>
</evidence>
<dbReference type="GO" id="GO:0046872">
    <property type="term" value="F:metal ion binding"/>
    <property type="evidence" value="ECO:0007669"/>
    <property type="project" value="UniProtKB-KW"/>
</dbReference>
<comment type="cofactor">
    <cofactor evidence="2">
        <name>Mn(2+)</name>
        <dbReference type="ChEBI" id="CHEBI:29035"/>
    </cofactor>
    <text evidence="2">The Mn(2+) ion enhances activity.</text>
</comment>
<accession>A0A9Q7A9R4</accession>
<dbReference type="InterPro" id="IPR002933">
    <property type="entry name" value="Peptidase_M20"/>
</dbReference>
<keyword evidence="5" id="KW-1185">Reference proteome</keyword>
<evidence type="ECO:0000256" key="2">
    <source>
        <dbReference type="PIRSR" id="PIRSR005962-1"/>
    </source>
</evidence>
<feature type="binding site" evidence="2">
    <location>
        <position position="141"/>
    </location>
    <ligand>
        <name>Mn(2+)</name>
        <dbReference type="ChEBI" id="CHEBI:29035"/>
        <label>2</label>
    </ligand>
</feature>
<feature type="binding site" evidence="2">
    <location>
        <position position="167"/>
    </location>
    <ligand>
        <name>Mn(2+)</name>
        <dbReference type="ChEBI" id="CHEBI:29035"/>
        <label>2</label>
    </ligand>
</feature>
<protein>
    <submittedName>
        <fullName evidence="4">Amidohydrolase</fullName>
    </submittedName>
</protein>
<feature type="binding site" evidence="2">
    <location>
        <position position="105"/>
    </location>
    <ligand>
        <name>Mn(2+)</name>
        <dbReference type="ChEBI" id="CHEBI:29035"/>
        <label>2</label>
    </ligand>
</feature>
<proteinExistence type="predicted"/>
<feature type="binding site" evidence="2">
    <location>
        <position position="369"/>
    </location>
    <ligand>
        <name>Mn(2+)</name>
        <dbReference type="ChEBI" id="CHEBI:29035"/>
        <label>2</label>
    </ligand>
</feature>
<dbReference type="PIRSF" id="PIRSF005962">
    <property type="entry name" value="Pept_M20D_amidohydro"/>
    <property type="match status" value="1"/>
</dbReference>
<dbReference type="Pfam" id="PF01546">
    <property type="entry name" value="Peptidase_M20"/>
    <property type="match status" value="1"/>
</dbReference>
<sequence length="393" mass="43371">MYSVADKMERTLREVLPEAIALRRAIHRNPDLSGEETSTVEKVLAFLQDSPLSFRRTERGNALVANLGGDDGERLAFRGDMDALPLREETGLPYASEDLRAMHACGHDFHTAILAGTAKILSQICPDPCRPLRFLFQPSEEDSPRGGSRTLIEMGALEKVSALYGLHLWPELCLGEVATKRGPLMAASDRLTVRIDGVGSHAASPHRGIDALTASAYVATAVQSLLSRRIDPFEPVVLTFGRIEGGDRYNVLAHSVSMEGTCRTFSPDVRDFMEREISGLSCSVAQGMGARCSVEYERGYPALMNDSELAESFLRDRERLLPHLKAIDAERPSMIAEDFSFMAAQVPSLFFWLGCRPAERPLASFPSLHSSRFVPDEAVLEKGLRLFCFLALR</sequence>
<dbReference type="InterPro" id="IPR036264">
    <property type="entry name" value="Bact_exopeptidase_dim_dom"/>
</dbReference>
<keyword evidence="1" id="KW-0378">Hydrolase</keyword>
<dbReference type="Pfam" id="PF07687">
    <property type="entry name" value="M20_dimer"/>
    <property type="match status" value="1"/>
</dbReference>
<feature type="binding site" evidence="2">
    <location>
        <position position="107"/>
    </location>
    <ligand>
        <name>Mn(2+)</name>
        <dbReference type="ChEBI" id="CHEBI:29035"/>
        <label>2</label>
    </ligand>
</feature>
<evidence type="ECO:0000313" key="5">
    <source>
        <dbReference type="Proteomes" id="UP000671879"/>
    </source>
</evidence>
<gene>
    <name evidence="4" type="ORF">KAR29_04185</name>
</gene>
<dbReference type="InterPro" id="IPR017439">
    <property type="entry name" value="Amidohydrolase"/>
</dbReference>
<keyword evidence="2" id="KW-0479">Metal-binding</keyword>
<dbReference type="KEGG" id="aram:KAR29_04185"/>
<dbReference type="Proteomes" id="UP000671879">
    <property type="component" value="Chromosome"/>
</dbReference>
<dbReference type="Gene3D" id="3.40.630.10">
    <property type="entry name" value="Zn peptidases"/>
    <property type="match status" value="1"/>
</dbReference>
<feature type="domain" description="Peptidase M20 dimerisation" evidence="3">
    <location>
        <begin position="191"/>
        <end position="268"/>
    </location>
</feature>